<feature type="domain" description="Fungal lipase-type" evidence="5">
    <location>
        <begin position="226"/>
        <end position="406"/>
    </location>
</feature>
<dbReference type="Gramene" id="PNW78843">
    <property type="protein sequence ID" value="PNW78843"/>
    <property type="gene ID" value="CHLRE_09g391986v5"/>
</dbReference>
<dbReference type="Pfam" id="PF01764">
    <property type="entry name" value="Lipase_3"/>
    <property type="match status" value="1"/>
</dbReference>
<dbReference type="PANTHER" id="PTHR31828:SF1">
    <property type="entry name" value="PHOSPHOLIPASE A1-IIGAMMA"/>
    <property type="match status" value="1"/>
</dbReference>
<protein>
    <recommendedName>
        <fullName evidence="4">Phospholipase A1</fullName>
        <ecNumber evidence="4">3.1.1.-</ecNumber>
    </recommendedName>
</protein>
<comment type="similarity">
    <text evidence="1 4">Belongs to the AB hydrolase superfamily. Lipase family.</text>
</comment>
<keyword evidence="4" id="KW-0442">Lipid degradation</keyword>
<gene>
    <name evidence="6" type="ORF">CHLRE_09g391986v5</name>
</gene>
<dbReference type="InterPro" id="IPR002921">
    <property type="entry name" value="Fungal_lipase-type"/>
</dbReference>
<proteinExistence type="inferred from homology"/>
<dbReference type="GO" id="GO:0016042">
    <property type="term" value="P:lipid catabolic process"/>
    <property type="evidence" value="ECO:0007669"/>
    <property type="project" value="UniProtKB-UniRule"/>
</dbReference>
<dbReference type="GeneID" id="5720240"/>
<organism evidence="6 7">
    <name type="scientific">Chlamydomonas reinhardtii</name>
    <name type="common">Chlamydomonas smithii</name>
    <dbReference type="NCBI Taxonomy" id="3055"/>
    <lineage>
        <taxon>Eukaryota</taxon>
        <taxon>Viridiplantae</taxon>
        <taxon>Chlorophyta</taxon>
        <taxon>core chlorophytes</taxon>
        <taxon>Chlorophyceae</taxon>
        <taxon>CS clade</taxon>
        <taxon>Chlamydomonadales</taxon>
        <taxon>Chlamydomonadaceae</taxon>
        <taxon>Chlamydomonas</taxon>
    </lineage>
</organism>
<evidence type="ECO:0000313" key="6">
    <source>
        <dbReference type="EMBL" id="PNW78843.1"/>
    </source>
</evidence>
<name>A8J056_CHLRE</name>
<dbReference type="HOGENOM" id="CLU_489507_0_0_1"/>
<evidence type="ECO:0000256" key="4">
    <source>
        <dbReference type="RuleBase" id="RU367093"/>
    </source>
</evidence>
<dbReference type="Gene3D" id="3.40.50.1820">
    <property type="entry name" value="alpha/beta hydrolase"/>
    <property type="match status" value="1"/>
</dbReference>
<evidence type="ECO:0000313" key="7">
    <source>
        <dbReference type="Proteomes" id="UP000006906"/>
    </source>
</evidence>
<dbReference type="eggNOG" id="KOG4569">
    <property type="taxonomic scope" value="Eukaryota"/>
</dbReference>
<keyword evidence="7" id="KW-1185">Reference proteome</keyword>
<evidence type="ECO:0000256" key="2">
    <source>
        <dbReference type="ARBA" id="ARBA00022801"/>
    </source>
</evidence>
<dbReference type="FunCoup" id="A8J056">
    <property type="interactions" value="499"/>
</dbReference>
<dbReference type="OrthoDB" id="529743at2759"/>
<reference evidence="6 7" key="1">
    <citation type="journal article" date="2007" name="Science">
        <title>The Chlamydomonas genome reveals the evolution of key animal and plant functions.</title>
        <authorList>
            <person name="Merchant S.S."/>
            <person name="Prochnik S.E."/>
            <person name="Vallon O."/>
            <person name="Harris E.H."/>
            <person name="Karpowicz S.J."/>
            <person name="Witman G.B."/>
            <person name="Terry A."/>
            <person name="Salamov A."/>
            <person name="Fritz-Laylin L.K."/>
            <person name="Marechal-Drouard L."/>
            <person name="Marshall W.F."/>
            <person name="Qu L.H."/>
            <person name="Nelson D.R."/>
            <person name="Sanderfoot A.A."/>
            <person name="Spalding M.H."/>
            <person name="Kapitonov V.V."/>
            <person name="Ren Q."/>
            <person name="Ferris P."/>
            <person name="Lindquist E."/>
            <person name="Shapiro H."/>
            <person name="Lucas S.M."/>
            <person name="Grimwood J."/>
            <person name="Schmutz J."/>
            <person name="Cardol P."/>
            <person name="Cerutti H."/>
            <person name="Chanfreau G."/>
            <person name="Chen C.L."/>
            <person name="Cognat V."/>
            <person name="Croft M.T."/>
            <person name="Dent R."/>
            <person name="Dutcher S."/>
            <person name="Fernandez E."/>
            <person name="Fukuzawa H."/>
            <person name="Gonzalez-Ballester D."/>
            <person name="Gonzalez-Halphen D."/>
            <person name="Hallmann A."/>
            <person name="Hanikenne M."/>
            <person name="Hippler M."/>
            <person name="Inwood W."/>
            <person name="Jabbari K."/>
            <person name="Kalanon M."/>
            <person name="Kuras R."/>
            <person name="Lefebvre P.A."/>
            <person name="Lemaire S.D."/>
            <person name="Lobanov A.V."/>
            <person name="Lohr M."/>
            <person name="Manuell A."/>
            <person name="Meier I."/>
            <person name="Mets L."/>
            <person name="Mittag M."/>
            <person name="Mittelmeier T."/>
            <person name="Moroney J.V."/>
            <person name="Moseley J."/>
            <person name="Napoli C."/>
            <person name="Nedelcu A.M."/>
            <person name="Niyogi K."/>
            <person name="Novoselov S.V."/>
            <person name="Paulsen I.T."/>
            <person name="Pazour G."/>
            <person name="Purton S."/>
            <person name="Ral J.P."/>
            <person name="Riano-Pachon D.M."/>
            <person name="Riekhof W."/>
            <person name="Rymarquis L."/>
            <person name="Schroda M."/>
            <person name="Stern D."/>
            <person name="Umen J."/>
            <person name="Willows R."/>
            <person name="Wilson N."/>
            <person name="Zimmer S.L."/>
            <person name="Allmer J."/>
            <person name="Balk J."/>
            <person name="Bisova K."/>
            <person name="Chen C.J."/>
            <person name="Elias M."/>
            <person name="Gendler K."/>
            <person name="Hauser C."/>
            <person name="Lamb M.R."/>
            <person name="Ledford H."/>
            <person name="Long J.C."/>
            <person name="Minagawa J."/>
            <person name="Page M.D."/>
            <person name="Pan J."/>
            <person name="Pootakham W."/>
            <person name="Roje S."/>
            <person name="Rose A."/>
            <person name="Stahlberg E."/>
            <person name="Terauchi A.M."/>
            <person name="Yang P."/>
            <person name="Ball S."/>
            <person name="Bowler C."/>
            <person name="Dieckmann C.L."/>
            <person name="Gladyshev V.N."/>
            <person name="Green P."/>
            <person name="Jorgensen R."/>
            <person name="Mayfield S."/>
            <person name="Mueller-Roeber B."/>
            <person name="Rajamani S."/>
            <person name="Sayre R.T."/>
            <person name="Brokstein P."/>
            <person name="Dubchak I."/>
            <person name="Goodstein D."/>
            <person name="Hornick L."/>
            <person name="Huang Y.W."/>
            <person name="Jhaveri J."/>
            <person name="Luo Y."/>
            <person name="Martinez D."/>
            <person name="Ngau W.C."/>
            <person name="Otillar B."/>
            <person name="Poliakov A."/>
            <person name="Porter A."/>
            <person name="Szajkowski L."/>
            <person name="Werner G."/>
            <person name="Zhou K."/>
            <person name="Grigoriev I.V."/>
            <person name="Rokhsar D.S."/>
            <person name="Grossman A.R."/>
        </authorList>
    </citation>
    <scope>NUCLEOTIDE SEQUENCE [LARGE SCALE GENOMIC DNA]</scope>
    <source>
        <strain evidence="7">CC-503</strain>
    </source>
</reference>
<dbReference type="EC" id="3.1.1.-" evidence="4"/>
<keyword evidence="3 4" id="KW-0443">Lipid metabolism</keyword>
<dbReference type="InterPro" id="IPR029058">
    <property type="entry name" value="AB_hydrolase_fold"/>
</dbReference>
<dbReference type="SUPFAM" id="SSF53474">
    <property type="entry name" value="alpha/beta-Hydrolases"/>
    <property type="match status" value="1"/>
</dbReference>
<dbReference type="PANTHER" id="PTHR31828">
    <property type="entry name" value="PHOSPHOLIPASE A1-IIGAMMA"/>
    <property type="match status" value="1"/>
</dbReference>
<dbReference type="InParanoid" id="A8J056"/>
<dbReference type="EMBL" id="CM008970">
    <property type="protein sequence ID" value="PNW78843.1"/>
    <property type="molecule type" value="Genomic_DNA"/>
</dbReference>
<dbReference type="Proteomes" id="UP000006906">
    <property type="component" value="Chromosome 9"/>
</dbReference>
<dbReference type="PaxDb" id="3055-EDP02239"/>
<evidence type="ECO:0000259" key="5">
    <source>
        <dbReference type="Pfam" id="PF01764"/>
    </source>
</evidence>
<dbReference type="AlphaFoldDB" id="A8J056"/>
<evidence type="ECO:0000256" key="3">
    <source>
        <dbReference type="ARBA" id="ARBA00023098"/>
    </source>
</evidence>
<comment type="function">
    <text evidence="4">Acylhydrolase that catalyzes the hydrolysis of phospholipids at the sn-1 position.</text>
</comment>
<keyword evidence="2 4" id="KW-0378">Hydrolase</keyword>
<sequence>MGLQAPAKATPGQTLRGHGANGWKDAGWDYKQPKELSPQLRELLMHYGQLSQATYDNLGLNPCDAATWGYTTTKPGTSLIDYLTADYPLDPEARVTSKAPGTGDVYHLPLSDRLSPVIYAQAGGDDPDAAVAAVTAGAGSVAGVTAHSATMARSVKSPWGLLDGGVDGVFGFLAGIPTAIIGGARPLFKQNPATGRGTVPRPAFMGYVAISPSAGAGSGGEVDVAFVWRGTIFKEEWAANFGADQLVRWGDMSADGHALPWQVGVHRGFQDLYLRAAPQPDAKTMTGAPPEGAKSVAPREVVHNWIVELCRNHNVTTISTTGHSLGAALSTVSAFDIGEEVERLWAPANEKERAGWKTTAKPTVTAFAFAPPRVGNWNFVRTFRDKYNVRQLRICNVHDFVPKVPGGWVQLLTTLLAKVGIDVYSDMDSAAARAFAGFYTWVSAATALLWRSRWGYFHAGTILEVDSNSDPAFQKVGTTPLSGFMQLPSGKHHNLEVYLYLLSLKGVKTDTTTRNKLFLNKGDDILNDTKTYTADWWRAPADRHYRLRPQDGRWEHY</sequence>
<dbReference type="CDD" id="cd00519">
    <property type="entry name" value="Lipase_3"/>
    <property type="match status" value="1"/>
</dbReference>
<dbReference type="KEGG" id="cre:CHLRE_09g391986v5"/>
<dbReference type="InterPro" id="IPR033556">
    <property type="entry name" value="PLA"/>
</dbReference>
<evidence type="ECO:0000256" key="1">
    <source>
        <dbReference type="ARBA" id="ARBA00010701"/>
    </source>
</evidence>
<accession>A8J056</accession>
<dbReference type="RefSeq" id="XP_001694655.1">
    <property type="nucleotide sequence ID" value="XM_001694603.3"/>
</dbReference>
<dbReference type="GO" id="GO:0008970">
    <property type="term" value="F:phospholipase A1 activity"/>
    <property type="evidence" value="ECO:0007669"/>
    <property type="project" value="UniProtKB-UniRule"/>
</dbReference>